<comment type="caution">
    <text evidence="1">The sequence shown here is derived from an EMBL/GenBank/DDBJ whole genome shotgun (WGS) entry which is preliminary data.</text>
</comment>
<dbReference type="Proteomes" id="UP000546701">
    <property type="component" value="Unassembled WGS sequence"/>
</dbReference>
<dbReference type="AlphaFoldDB" id="A0A7W9BVC4"/>
<keyword evidence="2" id="KW-1185">Reference proteome</keyword>
<dbReference type="OrthoDB" id="7277848at2"/>
<gene>
    <name evidence="1" type="ORF">FHS99_003306</name>
</gene>
<sequence length="185" mass="20355">MISDEDYYRCIGKKERGTCSNTLSVRKGPFETATLAVLHHGLLTEEHTEIIAAEFVREMARLSAGSVDENRFDLDQLAVVQSAIKTLAANMLRAVVSPTLLTLLADREAEEDRLDRRLGSKQVEVRVQPNTEFSHSAVVGLFKTKVANLREALNDESVRVEAAKTLATLIESVTIYPDSKGGPEA</sequence>
<dbReference type="EMBL" id="JACIJR010000009">
    <property type="protein sequence ID" value="MBB5730799.1"/>
    <property type="molecule type" value="Genomic_DNA"/>
</dbReference>
<protein>
    <recommendedName>
        <fullName evidence="3">Recombinase zinc beta ribbon domain-containing protein</fullName>
    </recommendedName>
</protein>
<evidence type="ECO:0008006" key="3">
    <source>
        <dbReference type="Google" id="ProtNLM"/>
    </source>
</evidence>
<reference evidence="1 2" key="1">
    <citation type="submission" date="2020-08" db="EMBL/GenBank/DDBJ databases">
        <title>Genomic Encyclopedia of Type Strains, Phase IV (KMG-IV): sequencing the most valuable type-strain genomes for metagenomic binning, comparative biology and taxonomic classification.</title>
        <authorList>
            <person name="Goeker M."/>
        </authorList>
    </citation>
    <scope>NUCLEOTIDE SEQUENCE [LARGE SCALE GENOMIC DNA]</scope>
    <source>
        <strain evidence="1 2">DSM 103336</strain>
    </source>
</reference>
<proteinExistence type="predicted"/>
<organism evidence="1 2">
    <name type="scientific">Sphingomonas prati</name>
    <dbReference type="NCBI Taxonomy" id="1843237"/>
    <lineage>
        <taxon>Bacteria</taxon>
        <taxon>Pseudomonadati</taxon>
        <taxon>Pseudomonadota</taxon>
        <taxon>Alphaproteobacteria</taxon>
        <taxon>Sphingomonadales</taxon>
        <taxon>Sphingomonadaceae</taxon>
        <taxon>Sphingomonas</taxon>
    </lineage>
</organism>
<evidence type="ECO:0000313" key="1">
    <source>
        <dbReference type="EMBL" id="MBB5730799.1"/>
    </source>
</evidence>
<name>A0A7W9BVC4_9SPHN</name>
<accession>A0A7W9BVC4</accession>
<evidence type="ECO:0000313" key="2">
    <source>
        <dbReference type="Proteomes" id="UP000546701"/>
    </source>
</evidence>